<name>A0A1W2FXM6_KIBAR</name>
<dbReference type="RefSeq" id="WP_084434248.1">
    <property type="nucleotide sequence ID" value="NZ_FWXV01000015.1"/>
</dbReference>
<proteinExistence type="predicted"/>
<dbReference type="OrthoDB" id="3617561at2"/>
<dbReference type="AlphaFoldDB" id="A0A1W2FXM6"/>
<sequence length="262" mass="28342">MTAQPGIAPAAQPTAGTMFAALYGKFVPHNWHDPEHDAYSLFYHRSLAMGWLADGEAPGLWAMNDAGWDHPLAANAELASWFQVEASAVPSDRPLPVQPFLRCAHDATSRAGTLDLSAVQLLLPLRGLAATTRPAYAKVPSMRTIPWFTNRDPRSATPVDVRADSGQDSSILAVTDELANRLGHLDQDVFVGTSHHTTSRSDVLLPPFDDSFWNGPPLNGVVLRGQLAEWSCDAIGWLAEVVAESVAQLGVRSPLLFTVTRT</sequence>
<evidence type="ECO:0000313" key="2">
    <source>
        <dbReference type="Proteomes" id="UP000192674"/>
    </source>
</evidence>
<dbReference type="Proteomes" id="UP000192674">
    <property type="component" value="Unassembled WGS sequence"/>
</dbReference>
<accession>A0A1W2FXM6</accession>
<keyword evidence="2" id="KW-1185">Reference proteome</keyword>
<organism evidence="1 2">
    <name type="scientific">Kibdelosporangium aridum</name>
    <dbReference type="NCBI Taxonomy" id="2030"/>
    <lineage>
        <taxon>Bacteria</taxon>
        <taxon>Bacillati</taxon>
        <taxon>Actinomycetota</taxon>
        <taxon>Actinomycetes</taxon>
        <taxon>Pseudonocardiales</taxon>
        <taxon>Pseudonocardiaceae</taxon>
        <taxon>Kibdelosporangium</taxon>
    </lineage>
</organism>
<reference evidence="1 2" key="1">
    <citation type="submission" date="2017-04" db="EMBL/GenBank/DDBJ databases">
        <authorList>
            <person name="Afonso C.L."/>
            <person name="Miller P.J."/>
            <person name="Scott M.A."/>
            <person name="Spackman E."/>
            <person name="Goraichik I."/>
            <person name="Dimitrov K.M."/>
            <person name="Suarez D.L."/>
            <person name="Swayne D.E."/>
        </authorList>
    </citation>
    <scope>NUCLEOTIDE SEQUENCE [LARGE SCALE GENOMIC DNA]</scope>
    <source>
        <strain evidence="1 2">DSM 43828</strain>
    </source>
</reference>
<dbReference type="EMBL" id="FWXV01000015">
    <property type="protein sequence ID" value="SMD26502.1"/>
    <property type="molecule type" value="Genomic_DNA"/>
</dbReference>
<gene>
    <name evidence="1" type="ORF">SAMN05661093_10085</name>
</gene>
<protein>
    <submittedName>
        <fullName evidence="1">Uncharacterized protein</fullName>
    </submittedName>
</protein>
<evidence type="ECO:0000313" key="1">
    <source>
        <dbReference type="EMBL" id="SMD26502.1"/>
    </source>
</evidence>